<accession>A0A5P2C8C3</accession>
<dbReference type="GO" id="GO:0010420">
    <property type="term" value="F:polyprenyldihydroxybenzoate methyltransferase activity"/>
    <property type="evidence" value="ECO:0007669"/>
    <property type="project" value="TreeGrafter"/>
</dbReference>
<feature type="domain" description="Methyltransferase type 11" evidence="4">
    <location>
        <begin position="51"/>
        <end position="142"/>
    </location>
</feature>
<dbReference type="RefSeq" id="WP_150220364.1">
    <property type="nucleotide sequence ID" value="NZ_CP029192.1"/>
</dbReference>
<dbReference type="InterPro" id="IPR013216">
    <property type="entry name" value="Methyltransf_11"/>
</dbReference>
<dbReference type="Pfam" id="PF08241">
    <property type="entry name" value="Methyltransf_11"/>
    <property type="match status" value="1"/>
</dbReference>
<evidence type="ECO:0000256" key="1">
    <source>
        <dbReference type="ARBA" id="ARBA00022603"/>
    </source>
</evidence>
<evidence type="ECO:0000256" key="3">
    <source>
        <dbReference type="ARBA" id="ARBA00022691"/>
    </source>
</evidence>
<dbReference type="Gene3D" id="3.40.50.150">
    <property type="entry name" value="Vaccinia Virus protein VP39"/>
    <property type="match status" value="1"/>
</dbReference>
<evidence type="ECO:0000313" key="6">
    <source>
        <dbReference type="Proteomes" id="UP000322927"/>
    </source>
</evidence>
<dbReference type="AlphaFoldDB" id="A0A5P2C8C3"/>
<keyword evidence="1" id="KW-0489">Methyltransferase</keyword>
<dbReference type="CDD" id="cd02440">
    <property type="entry name" value="AdoMet_MTases"/>
    <property type="match status" value="1"/>
</dbReference>
<proteinExistence type="predicted"/>
<dbReference type="SUPFAM" id="SSF53335">
    <property type="entry name" value="S-adenosyl-L-methionine-dependent methyltransferases"/>
    <property type="match status" value="1"/>
</dbReference>
<evidence type="ECO:0000313" key="5">
    <source>
        <dbReference type="EMBL" id="QES38168.1"/>
    </source>
</evidence>
<dbReference type="GO" id="GO:0032259">
    <property type="term" value="P:methylation"/>
    <property type="evidence" value="ECO:0007669"/>
    <property type="project" value="UniProtKB-KW"/>
</dbReference>
<gene>
    <name evidence="5" type="ORF">DEJ48_36370</name>
</gene>
<dbReference type="OrthoDB" id="9810247at2"/>
<name>A0A5P2C8C3_STRVZ</name>
<dbReference type="PANTHER" id="PTHR43464:SF19">
    <property type="entry name" value="UBIQUINONE BIOSYNTHESIS O-METHYLTRANSFERASE, MITOCHONDRIAL"/>
    <property type="match status" value="1"/>
</dbReference>
<dbReference type="PANTHER" id="PTHR43464">
    <property type="entry name" value="METHYLTRANSFERASE"/>
    <property type="match status" value="1"/>
</dbReference>
<dbReference type="InterPro" id="IPR029063">
    <property type="entry name" value="SAM-dependent_MTases_sf"/>
</dbReference>
<dbReference type="EMBL" id="CP029192">
    <property type="protein sequence ID" value="QES38168.1"/>
    <property type="molecule type" value="Genomic_DNA"/>
</dbReference>
<sequence>MAPLIELNSLAPDAVDGRHIRALTFQQVRMEYLTTVLQRLGVDPAGRRALVIGSGRGLLARGLAGLGFDVVALDPAARATDLARQAAGDESVEYVTAPAEDPGLSGRRFDVVFCTDTFEITGDLDAVVARASELLLPDGVLFYDTVNRTPVSRLIYLGAFQSLPLTRIMPGDRYTNDRFRTPQEIAAALAAHGLRNEDICSFKPKSVVGLVRATIARRGGKITDEAIPRMTDFVLEPEGKPVVTYLGHARPQASQGEPGGRGA</sequence>
<evidence type="ECO:0000259" key="4">
    <source>
        <dbReference type="Pfam" id="PF08241"/>
    </source>
</evidence>
<keyword evidence="3" id="KW-0949">S-adenosyl-L-methionine</keyword>
<protein>
    <recommendedName>
        <fullName evidence="4">Methyltransferase type 11 domain-containing protein</fullName>
    </recommendedName>
</protein>
<keyword evidence="2" id="KW-0808">Transferase</keyword>
<organism evidence="5 6">
    <name type="scientific">Streptomyces venezuelae</name>
    <dbReference type="NCBI Taxonomy" id="54571"/>
    <lineage>
        <taxon>Bacteria</taxon>
        <taxon>Bacillati</taxon>
        <taxon>Actinomycetota</taxon>
        <taxon>Actinomycetes</taxon>
        <taxon>Kitasatosporales</taxon>
        <taxon>Streptomycetaceae</taxon>
        <taxon>Streptomyces</taxon>
    </lineage>
</organism>
<dbReference type="Proteomes" id="UP000322927">
    <property type="component" value="Chromosome"/>
</dbReference>
<reference evidence="5 6" key="1">
    <citation type="submission" date="2018-05" db="EMBL/GenBank/DDBJ databases">
        <title>Streptomyces venezuelae.</title>
        <authorList>
            <person name="Kim W."/>
            <person name="Lee N."/>
            <person name="Cho B.-K."/>
        </authorList>
    </citation>
    <scope>NUCLEOTIDE SEQUENCE [LARGE SCALE GENOMIC DNA]</scope>
    <source>
        <strain evidence="5 6">ATCC 14584</strain>
    </source>
</reference>
<evidence type="ECO:0000256" key="2">
    <source>
        <dbReference type="ARBA" id="ARBA00022679"/>
    </source>
</evidence>